<evidence type="ECO:0000256" key="2">
    <source>
        <dbReference type="ARBA" id="ARBA00010596"/>
    </source>
</evidence>
<feature type="compositionally biased region" description="Low complexity" evidence="6">
    <location>
        <begin position="15"/>
        <end position="58"/>
    </location>
</feature>
<protein>
    <recommendedName>
        <fullName evidence="11">Protein YIPF</fullName>
    </recommendedName>
</protein>
<feature type="region of interest" description="Disordered" evidence="6">
    <location>
        <begin position="83"/>
        <end position="102"/>
    </location>
</feature>
<name>A0A8S2HXI3_9BILA</name>
<feature type="transmembrane region" description="Helical" evidence="7">
    <location>
        <begin position="196"/>
        <end position="218"/>
    </location>
</feature>
<dbReference type="InterPro" id="IPR045231">
    <property type="entry name" value="Yip1/4-like"/>
</dbReference>
<dbReference type="GO" id="GO:0006888">
    <property type="term" value="P:endoplasmic reticulum to Golgi vesicle-mediated transport"/>
    <property type="evidence" value="ECO:0007669"/>
    <property type="project" value="InterPro"/>
</dbReference>
<keyword evidence="3 7" id="KW-0812">Transmembrane</keyword>
<evidence type="ECO:0000313" key="8">
    <source>
        <dbReference type="EMBL" id="CAF0916136.1"/>
    </source>
</evidence>
<dbReference type="Proteomes" id="UP000677228">
    <property type="component" value="Unassembled WGS sequence"/>
</dbReference>
<accession>A0A8S2HXI3</accession>
<evidence type="ECO:0000256" key="5">
    <source>
        <dbReference type="ARBA" id="ARBA00023136"/>
    </source>
</evidence>
<proteinExistence type="inferred from homology"/>
<feature type="compositionally biased region" description="Polar residues" evidence="6">
    <location>
        <begin position="59"/>
        <end position="70"/>
    </location>
</feature>
<comment type="similarity">
    <text evidence="2">Belongs to the YIP1 family.</text>
</comment>
<organism evidence="9 10">
    <name type="scientific">Didymodactylos carnosus</name>
    <dbReference type="NCBI Taxonomy" id="1234261"/>
    <lineage>
        <taxon>Eukaryota</taxon>
        <taxon>Metazoa</taxon>
        <taxon>Spiralia</taxon>
        <taxon>Gnathifera</taxon>
        <taxon>Rotifera</taxon>
        <taxon>Eurotatoria</taxon>
        <taxon>Bdelloidea</taxon>
        <taxon>Philodinida</taxon>
        <taxon>Philodinidae</taxon>
        <taxon>Didymodactylos</taxon>
    </lineage>
</organism>
<feature type="transmembrane region" description="Helical" evidence="7">
    <location>
        <begin position="224"/>
        <end position="244"/>
    </location>
</feature>
<dbReference type="EMBL" id="CAJOBA010003830">
    <property type="protein sequence ID" value="CAF3694281.1"/>
    <property type="molecule type" value="Genomic_DNA"/>
</dbReference>
<comment type="subcellular location">
    <subcellularLocation>
        <location evidence="1">Membrane</location>
        <topology evidence="1">Multi-pass membrane protein</topology>
    </subcellularLocation>
</comment>
<feature type="region of interest" description="Disordered" evidence="6">
    <location>
        <begin position="1"/>
        <end position="73"/>
    </location>
</feature>
<feature type="transmembrane region" description="Helical" evidence="7">
    <location>
        <begin position="167"/>
        <end position="184"/>
    </location>
</feature>
<feature type="transmembrane region" description="Helical" evidence="7">
    <location>
        <begin position="256"/>
        <end position="273"/>
    </location>
</feature>
<evidence type="ECO:0000256" key="1">
    <source>
        <dbReference type="ARBA" id="ARBA00004141"/>
    </source>
</evidence>
<dbReference type="PANTHER" id="PTHR21236">
    <property type="entry name" value="GOLGI MEMBRANE PROTEIN YIP1"/>
    <property type="match status" value="1"/>
</dbReference>
<evidence type="ECO:0000313" key="9">
    <source>
        <dbReference type="EMBL" id="CAF3694281.1"/>
    </source>
</evidence>
<dbReference type="SUPFAM" id="SSF81995">
    <property type="entry name" value="beta-sandwich domain of Sec23/24"/>
    <property type="match status" value="1"/>
</dbReference>
<evidence type="ECO:0000313" key="10">
    <source>
        <dbReference type="Proteomes" id="UP000682733"/>
    </source>
</evidence>
<dbReference type="Proteomes" id="UP000682733">
    <property type="component" value="Unassembled WGS sequence"/>
</dbReference>
<evidence type="ECO:0000256" key="4">
    <source>
        <dbReference type="ARBA" id="ARBA00022989"/>
    </source>
</evidence>
<feature type="transmembrane region" description="Helical" evidence="7">
    <location>
        <begin position="144"/>
        <end position="161"/>
    </location>
</feature>
<reference evidence="9" key="1">
    <citation type="submission" date="2021-02" db="EMBL/GenBank/DDBJ databases">
        <authorList>
            <person name="Nowell W R."/>
        </authorList>
    </citation>
    <scope>NUCLEOTIDE SEQUENCE</scope>
</reference>
<evidence type="ECO:0000256" key="6">
    <source>
        <dbReference type="SAM" id="MobiDB-lite"/>
    </source>
</evidence>
<dbReference type="GO" id="GO:0048280">
    <property type="term" value="P:vesicle fusion with Golgi apparatus"/>
    <property type="evidence" value="ECO:0007669"/>
    <property type="project" value="TreeGrafter"/>
</dbReference>
<dbReference type="GO" id="GO:0016020">
    <property type="term" value="C:membrane"/>
    <property type="evidence" value="ECO:0007669"/>
    <property type="project" value="UniProtKB-SubCell"/>
</dbReference>
<dbReference type="PANTHER" id="PTHR21236:SF2">
    <property type="entry name" value="PROTEIN YIPF"/>
    <property type="match status" value="1"/>
</dbReference>
<keyword evidence="5 7" id="KW-0472">Membrane</keyword>
<feature type="compositionally biased region" description="Polar residues" evidence="6">
    <location>
        <begin position="87"/>
        <end position="99"/>
    </location>
</feature>
<comment type="caution">
    <text evidence="9">The sequence shown here is derived from an EMBL/GenBank/DDBJ whole genome shotgun (WGS) entry which is preliminary data.</text>
</comment>
<evidence type="ECO:0000256" key="3">
    <source>
        <dbReference type="ARBA" id="ARBA00022692"/>
    </source>
</evidence>
<gene>
    <name evidence="8" type="ORF">OVA965_LOCUS10377</name>
    <name evidence="9" type="ORF">TMI583_LOCUS10373</name>
</gene>
<keyword evidence="4 7" id="KW-1133">Transmembrane helix</keyword>
<sequence>MSWNPEQGFLHDQSYPNNYYNPGNNDSQQNYPQQQFDQSGQYYQHPHQQQSQTPYPTQFVPQPQYQTTGGNFMAPPSSAGFYKPSDYMNQNSQQTNPTTPDELVDEPPLLEELGINFDHIFKKTKSVLNPFAKPDTSILDDSDLAGPLVFCFAFGFSLLLLGKIHFGYVYGIVLIGCFAMYSLLNMMSEKPCSGIYVTSVLGYCLLPMVLLSFSSFLFKLNGPIGLVIAAFFILWCSLSASKLFSTSLSMIGQQVLVAYPCCLFYGVFALLTIF</sequence>
<evidence type="ECO:0000256" key="7">
    <source>
        <dbReference type="SAM" id="Phobius"/>
    </source>
</evidence>
<dbReference type="AlphaFoldDB" id="A0A8S2HXI3"/>
<evidence type="ECO:0008006" key="11">
    <source>
        <dbReference type="Google" id="ProtNLM"/>
    </source>
</evidence>
<dbReference type="GO" id="GO:0005802">
    <property type="term" value="C:trans-Golgi network"/>
    <property type="evidence" value="ECO:0007669"/>
    <property type="project" value="TreeGrafter"/>
</dbReference>
<dbReference type="EMBL" id="CAJNOK010003829">
    <property type="protein sequence ID" value="CAF0916136.1"/>
    <property type="molecule type" value="Genomic_DNA"/>
</dbReference>